<name>R0H4G8_9BRAS</name>
<sequence>MDLMNSGTCNVKTEEEMVKNTVFDSSDSEKTDAWKEFVSVGQGGDGRGRCRCIHCGKVLVKPTMTSNLWRHLRCCRMRPKTISGGNEEQDRPIHDQRYSSIDVVGGSVSESNVVGGSVSESNSEREGVRENTHLKKRQRDSTGSGMLLGLNVLDCPICFETLTIPIFQCDNGHLACSSCCPKLSNKCPTCASPVGHKRCTAMEKVIESVLIPCRNTKFGCTKKVSYGKESVHEKECTFTQCSCPALDCIYTGSYYDIYTHFVDNHSHVSKPMSFVCGGVVDVQMNIANEKILVLWESKKRLLFALQCFTEPDTIHQTYYRKKPEPRQLSIIEKTDDVEVVESIRVFAKKEGKKKVSDWEGGFAVTEEEGKEGALKSR</sequence>
<comment type="catalytic activity">
    <reaction evidence="1">
        <text>S-ubiquitinyl-[E2 ubiquitin-conjugating enzyme]-L-cysteine + [acceptor protein]-L-lysine = [E2 ubiquitin-conjugating enzyme]-L-cysteine + N(6)-ubiquitinyl-[acceptor protein]-L-lysine.</text>
        <dbReference type="EC" id="2.3.2.27"/>
    </reaction>
</comment>
<reference evidence="17" key="1">
    <citation type="journal article" date="2013" name="Nat. Genet.">
        <title>The Capsella rubella genome and the genomic consequences of rapid mating system evolution.</title>
        <authorList>
            <person name="Slotte T."/>
            <person name="Hazzouri K.M."/>
            <person name="Agren J.A."/>
            <person name="Koenig D."/>
            <person name="Maumus F."/>
            <person name="Guo Y.L."/>
            <person name="Steige K."/>
            <person name="Platts A.E."/>
            <person name="Escobar J.S."/>
            <person name="Newman L.K."/>
            <person name="Wang W."/>
            <person name="Mandakova T."/>
            <person name="Vello E."/>
            <person name="Smith L.M."/>
            <person name="Henz S.R."/>
            <person name="Steffen J."/>
            <person name="Takuno S."/>
            <person name="Brandvain Y."/>
            <person name="Coop G."/>
            <person name="Andolfatto P."/>
            <person name="Hu T.T."/>
            <person name="Blanchette M."/>
            <person name="Clark R.M."/>
            <person name="Quesneville H."/>
            <person name="Nordborg M."/>
            <person name="Gaut B.S."/>
            <person name="Lysak M.A."/>
            <person name="Jenkins J."/>
            <person name="Grimwood J."/>
            <person name="Chapman J."/>
            <person name="Prochnik S."/>
            <person name="Shu S."/>
            <person name="Rokhsar D."/>
            <person name="Schmutz J."/>
            <person name="Weigel D."/>
            <person name="Wright S.I."/>
        </authorList>
    </citation>
    <scope>NUCLEOTIDE SEQUENCE [LARGE SCALE GENOMIC DNA]</scope>
    <source>
        <strain evidence="17">cv. Monte Gargano</strain>
    </source>
</reference>
<evidence type="ECO:0000256" key="4">
    <source>
        <dbReference type="ARBA" id="ARBA00012483"/>
    </source>
</evidence>
<dbReference type="Pfam" id="PF21361">
    <property type="entry name" value="Sina_ZnF"/>
    <property type="match status" value="1"/>
</dbReference>
<dbReference type="InterPro" id="IPR044286">
    <property type="entry name" value="SINL_plant"/>
</dbReference>
<evidence type="ECO:0000256" key="6">
    <source>
        <dbReference type="ARBA" id="ARBA00022723"/>
    </source>
</evidence>
<dbReference type="InterPro" id="IPR049548">
    <property type="entry name" value="Sina-like_RING"/>
</dbReference>
<dbReference type="PANTHER" id="PTHR46632">
    <property type="entry name" value="E3 UBIQUITIN-PROTEIN LIGASE SINA-LIKE 4"/>
    <property type="match status" value="1"/>
</dbReference>
<dbReference type="eggNOG" id="KOG3002">
    <property type="taxonomic scope" value="Eukaryota"/>
</dbReference>
<dbReference type="InterPro" id="IPR001841">
    <property type="entry name" value="Znf_RING"/>
</dbReference>
<dbReference type="PROSITE" id="PS50808">
    <property type="entry name" value="ZF_BED"/>
    <property type="match status" value="1"/>
</dbReference>
<dbReference type="Proteomes" id="UP000029121">
    <property type="component" value="Unassembled WGS sequence"/>
</dbReference>
<dbReference type="InterPro" id="IPR013083">
    <property type="entry name" value="Znf_RING/FYVE/PHD"/>
</dbReference>
<evidence type="ECO:0000256" key="1">
    <source>
        <dbReference type="ARBA" id="ARBA00000900"/>
    </source>
</evidence>
<protein>
    <recommendedName>
        <fullName evidence="4">RING-type E3 ubiquitin transferase</fullName>
        <ecNumber evidence="4">2.3.2.27</ecNumber>
    </recommendedName>
</protein>
<dbReference type="Pfam" id="PF02892">
    <property type="entry name" value="zf-BED"/>
    <property type="match status" value="1"/>
</dbReference>
<gene>
    <name evidence="16" type="ORF">CARUB_v10006956mg</name>
</gene>
<feature type="domain" description="RING-type" evidence="13">
    <location>
        <begin position="155"/>
        <end position="190"/>
    </location>
</feature>
<evidence type="ECO:0000259" key="15">
    <source>
        <dbReference type="PROSITE" id="PS51081"/>
    </source>
</evidence>
<keyword evidence="7 11" id="KW-0863">Zinc-finger</keyword>
<dbReference type="Gene3D" id="3.30.40.10">
    <property type="entry name" value="Zinc/RING finger domain, C3HC4 (zinc finger)"/>
    <property type="match status" value="2"/>
</dbReference>
<dbReference type="OrthoDB" id="4788989at2759"/>
<keyword evidence="5" id="KW-0808">Transferase</keyword>
<dbReference type="PROSITE" id="PS50089">
    <property type="entry name" value="ZF_RING_2"/>
    <property type="match status" value="1"/>
</dbReference>
<feature type="region of interest" description="Disordered" evidence="12">
    <location>
        <begin position="112"/>
        <end position="141"/>
    </location>
</feature>
<evidence type="ECO:0000256" key="7">
    <source>
        <dbReference type="ARBA" id="ARBA00022771"/>
    </source>
</evidence>
<evidence type="ECO:0000256" key="3">
    <source>
        <dbReference type="ARBA" id="ARBA00009119"/>
    </source>
</evidence>
<dbReference type="Pfam" id="PF21362">
    <property type="entry name" value="Sina_RING"/>
    <property type="match status" value="1"/>
</dbReference>
<evidence type="ECO:0000256" key="5">
    <source>
        <dbReference type="ARBA" id="ARBA00022679"/>
    </source>
</evidence>
<keyword evidence="9" id="KW-0862">Zinc</keyword>
<dbReference type="AlphaFoldDB" id="R0H4G8"/>
<dbReference type="PANTHER" id="PTHR46632:SF3">
    <property type="entry name" value="E3 UBIQUITIN-PROTEIN LIGASE SINA-LIKE 7-RELATED"/>
    <property type="match status" value="1"/>
</dbReference>
<dbReference type="GO" id="GO:0008270">
    <property type="term" value="F:zinc ion binding"/>
    <property type="evidence" value="ECO:0007669"/>
    <property type="project" value="UniProtKB-KW"/>
</dbReference>
<evidence type="ECO:0000256" key="11">
    <source>
        <dbReference type="PROSITE-ProRule" id="PRU00455"/>
    </source>
</evidence>
<evidence type="ECO:0000256" key="2">
    <source>
        <dbReference type="ARBA" id="ARBA00004906"/>
    </source>
</evidence>
<accession>R0H4G8</accession>
<dbReference type="SUPFAM" id="SSF57667">
    <property type="entry name" value="beta-beta-alpha zinc fingers"/>
    <property type="match status" value="1"/>
</dbReference>
<dbReference type="InterPro" id="IPR013010">
    <property type="entry name" value="Znf_SIAH"/>
</dbReference>
<comment type="pathway">
    <text evidence="2">Protein modification; protein ubiquitination.</text>
</comment>
<organism evidence="16 17">
    <name type="scientific">Capsella rubella</name>
    <dbReference type="NCBI Taxonomy" id="81985"/>
    <lineage>
        <taxon>Eukaryota</taxon>
        <taxon>Viridiplantae</taxon>
        <taxon>Streptophyta</taxon>
        <taxon>Embryophyta</taxon>
        <taxon>Tracheophyta</taxon>
        <taxon>Spermatophyta</taxon>
        <taxon>Magnoliopsida</taxon>
        <taxon>eudicotyledons</taxon>
        <taxon>Gunneridae</taxon>
        <taxon>Pentapetalae</taxon>
        <taxon>rosids</taxon>
        <taxon>malvids</taxon>
        <taxon>Brassicales</taxon>
        <taxon>Brassicaceae</taxon>
        <taxon>Camelineae</taxon>
        <taxon>Capsella</taxon>
    </lineage>
</organism>
<dbReference type="InterPro" id="IPR003656">
    <property type="entry name" value="Znf_BED"/>
</dbReference>
<comment type="similarity">
    <text evidence="3">Belongs to the SINA (Seven in absentia) family.</text>
</comment>
<evidence type="ECO:0000259" key="13">
    <source>
        <dbReference type="PROSITE" id="PS50089"/>
    </source>
</evidence>
<evidence type="ECO:0000313" key="16">
    <source>
        <dbReference type="EMBL" id="EOA18413.1"/>
    </source>
</evidence>
<dbReference type="InterPro" id="IPR036236">
    <property type="entry name" value="Znf_C2H2_sf"/>
</dbReference>
<dbReference type="CDD" id="cd16571">
    <property type="entry name" value="RING-HC_SIAHs"/>
    <property type="match status" value="1"/>
</dbReference>
<keyword evidence="6" id="KW-0479">Metal-binding</keyword>
<keyword evidence="17" id="KW-1185">Reference proteome</keyword>
<dbReference type="UniPathway" id="UPA00143"/>
<keyword evidence="8" id="KW-0833">Ubl conjugation pathway</keyword>
<proteinExistence type="inferred from homology"/>
<dbReference type="GO" id="GO:0061630">
    <property type="term" value="F:ubiquitin protein ligase activity"/>
    <property type="evidence" value="ECO:0007669"/>
    <property type="project" value="UniProtKB-EC"/>
</dbReference>
<dbReference type="EMBL" id="KB870811">
    <property type="protein sequence ID" value="EOA18413.1"/>
    <property type="molecule type" value="Genomic_DNA"/>
</dbReference>
<dbReference type="SUPFAM" id="SSF49599">
    <property type="entry name" value="TRAF domain-like"/>
    <property type="match status" value="1"/>
</dbReference>
<comment type="function">
    <text evidence="10">E3 ubiquitin-protein ligase that mediates ubiquitination and subsequent proteasomal degradation of target proteins. E3 ubiquitin ligases accept ubiquitin from an E2 ubiquitin-conjugating enzyme in the form of a thioester and then directly transfers the ubiquitin to targeted substrates. It probably triggers the ubiquitin-mediated degradation of different substrates.</text>
</comment>
<dbReference type="SMART" id="SM00614">
    <property type="entry name" value="ZnF_BED"/>
    <property type="match status" value="1"/>
</dbReference>
<evidence type="ECO:0000259" key="14">
    <source>
        <dbReference type="PROSITE" id="PS50808"/>
    </source>
</evidence>
<dbReference type="EC" id="2.3.2.27" evidence="4"/>
<dbReference type="GO" id="GO:0016567">
    <property type="term" value="P:protein ubiquitination"/>
    <property type="evidence" value="ECO:0007669"/>
    <property type="project" value="UniProtKB-UniPathway"/>
</dbReference>
<feature type="compositionally biased region" description="Low complexity" evidence="12">
    <location>
        <begin position="112"/>
        <end position="121"/>
    </location>
</feature>
<dbReference type="KEGG" id="crb:17880470"/>
<dbReference type="SUPFAM" id="SSF57850">
    <property type="entry name" value="RING/U-box"/>
    <property type="match status" value="1"/>
</dbReference>
<feature type="domain" description="BED-type" evidence="14">
    <location>
        <begin position="28"/>
        <end position="82"/>
    </location>
</feature>
<evidence type="ECO:0000256" key="8">
    <source>
        <dbReference type="ARBA" id="ARBA00022786"/>
    </source>
</evidence>
<feature type="domain" description="SIAH-type" evidence="15">
    <location>
        <begin position="208"/>
        <end position="266"/>
    </location>
</feature>
<feature type="compositionally biased region" description="Basic and acidic residues" evidence="12">
    <location>
        <begin position="122"/>
        <end position="133"/>
    </location>
</feature>
<evidence type="ECO:0000256" key="12">
    <source>
        <dbReference type="SAM" id="MobiDB-lite"/>
    </source>
</evidence>
<evidence type="ECO:0000313" key="17">
    <source>
        <dbReference type="Proteomes" id="UP000029121"/>
    </source>
</evidence>
<dbReference type="PROSITE" id="PS51081">
    <property type="entry name" value="ZF_SIAH"/>
    <property type="match status" value="1"/>
</dbReference>
<evidence type="ECO:0000256" key="10">
    <source>
        <dbReference type="ARBA" id="ARBA00024004"/>
    </source>
</evidence>
<dbReference type="GO" id="GO:0003677">
    <property type="term" value="F:DNA binding"/>
    <property type="evidence" value="ECO:0007669"/>
    <property type="project" value="InterPro"/>
</dbReference>
<evidence type="ECO:0000256" key="9">
    <source>
        <dbReference type="ARBA" id="ARBA00022833"/>
    </source>
</evidence>